<feature type="domain" description="Choice-of-anchor A" evidence="6">
    <location>
        <begin position="80"/>
        <end position="315"/>
    </location>
</feature>
<dbReference type="InterPro" id="IPR013783">
    <property type="entry name" value="Ig-like_fold"/>
</dbReference>
<keyword evidence="3" id="KW-0732">Signal</keyword>
<gene>
    <name evidence="7" type="ORF">DEJ47_02730</name>
</gene>
<evidence type="ECO:0000313" key="8">
    <source>
        <dbReference type="Proteomes" id="UP000323046"/>
    </source>
</evidence>
<dbReference type="GO" id="GO:0005975">
    <property type="term" value="P:carbohydrate metabolic process"/>
    <property type="evidence" value="ECO:0007669"/>
    <property type="project" value="UniProtKB-ARBA"/>
</dbReference>
<dbReference type="Pfam" id="PF20597">
    <property type="entry name" value="pAdhesive_15"/>
    <property type="match status" value="1"/>
</dbReference>
<sequence length="710" mass="74270">MTLVGADVRVTFPSLVRTGTRYLCLLGVVAGTSLSALPLAEAAAKPLPGGLGPCVPGNCPDGDYPPINNGGIKYRDNGINIYVGGDFLVREKASEAEGRVVVLGDFDQDKAAGVSGVYNVGEAGVGSRVAPPKGADWLTAGGNVTVGSGERLLAEDGVVRYAEDADGTILATKRKDPDAAKPYIPLRDELTAASQCYAHPEGGTRTPTGTAVHAGGETLFRGDNTSMLQVFNVDFDLMGGSGGQEGIRFEGIPDGATILVNILGSKRTINTYSGTIDDSSQLNKLRSRLLWNFPDATSVEVKGTGQFQGSVLVGNQASMTTVSVPGMNGRFFTTGSLTHTSSASGGGGQEFHNYPFLGDLPDCATTPATGEVKVVKTDEDGGEPLKGAEFELWRESNGVDGLQTGGDDPDTKVGDDCVTEAQGECAQTVPLGTYYWRETKAPKGYERPTPNVFGPLELTGANASEGVSVPATNRKKEEPSVKEGPVTVHKKDQDTGKPLPGAVFQLWRETNGTPGLQRGGADPDTAQGSPCTTNAKGACRETVKPGTYYWVETKAPNGYELPDPAVFGPLVLTGSDVALGASVEALNRKERQPDVRGSLTVVKKDGKTGRPLAGAVFQLWRESNGTAGLQTSGARRDTLADRGCATDGRGRCAFQGLTPGSYYLRETAVPDGYVMPAKRVSGPHKVTGHKPAKDVTVTLTNQRGGGKKGK</sequence>
<keyword evidence="8" id="KW-1185">Reference proteome</keyword>
<dbReference type="PANTHER" id="PTHR36108:SF13">
    <property type="entry name" value="COLOSSIN-B-RELATED"/>
    <property type="match status" value="1"/>
</dbReference>
<proteinExistence type="inferred from homology"/>
<organism evidence="7 8">
    <name type="scientific">Streptomyces venezuelae</name>
    <dbReference type="NCBI Taxonomy" id="54571"/>
    <lineage>
        <taxon>Bacteria</taxon>
        <taxon>Bacillati</taxon>
        <taxon>Actinomycetota</taxon>
        <taxon>Actinomycetes</taxon>
        <taxon>Kitasatosporales</taxon>
        <taxon>Streptomycetaceae</taxon>
        <taxon>Streptomyces</taxon>
    </lineage>
</organism>
<dbReference type="EMBL" id="CP029193">
    <property type="protein sequence ID" value="QES25518.1"/>
    <property type="molecule type" value="Genomic_DNA"/>
</dbReference>
<keyword evidence="2" id="KW-0964">Secreted</keyword>
<evidence type="ECO:0000256" key="2">
    <source>
        <dbReference type="ARBA" id="ARBA00022525"/>
    </source>
</evidence>
<dbReference type="OrthoDB" id="5164681at2"/>
<dbReference type="AlphaFoldDB" id="A0A5P2B6U4"/>
<accession>A0A5P2B6U4</accession>
<dbReference type="NCBIfam" id="TIGR04215">
    <property type="entry name" value="choice_anch_A"/>
    <property type="match status" value="1"/>
</dbReference>
<name>A0A5P2B6U4_STRVZ</name>
<evidence type="ECO:0000256" key="1">
    <source>
        <dbReference type="ARBA" id="ARBA00007257"/>
    </source>
</evidence>
<feature type="domain" description="SpaA-like prealbumin fold" evidence="5">
    <location>
        <begin position="485"/>
        <end position="563"/>
    </location>
</feature>
<dbReference type="PANTHER" id="PTHR36108">
    <property type="entry name" value="COLOSSIN-B-RELATED"/>
    <property type="match status" value="1"/>
</dbReference>
<dbReference type="InterPro" id="IPR026588">
    <property type="entry name" value="Choice_anch_A"/>
</dbReference>
<reference evidence="7 8" key="1">
    <citation type="submission" date="2018-05" db="EMBL/GenBank/DDBJ databases">
        <title>Streptomyces venezuelae.</title>
        <authorList>
            <person name="Kim W."/>
            <person name="Lee N."/>
            <person name="Cho B.-K."/>
        </authorList>
    </citation>
    <scope>NUCLEOTIDE SEQUENCE [LARGE SCALE GENOMIC DNA]</scope>
    <source>
        <strain evidence="7 8">ATCC 14583</strain>
    </source>
</reference>
<evidence type="ECO:0000313" key="7">
    <source>
        <dbReference type="EMBL" id="QES25518.1"/>
    </source>
</evidence>
<dbReference type="Proteomes" id="UP000323046">
    <property type="component" value="Chromosome"/>
</dbReference>
<evidence type="ECO:0000256" key="3">
    <source>
        <dbReference type="ARBA" id="ARBA00022729"/>
    </source>
</evidence>
<dbReference type="Pfam" id="PF17802">
    <property type="entry name" value="SpaA"/>
    <property type="match status" value="3"/>
</dbReference>
<protein>
    <recommendedName>
        <fullName evidence="9">Choice-of-anchor A family protein</fullName>
    </recommendedName>
</protein>
<evidence type="ECO:0000256" key="4">
    <source>
        <dbReference type="SAM" id="MobiDB-lite"/>
    </source>
</evidence>
<evidence type="ECO:0000259" key="6">
    <source>
        <dbReference type="Pfam" id="PF20597"/>
    </source>
</evidence>
<feature type="domain" description="SpaA-like prealbumin fold" evidence="5">
    <location>
        <begin position="370"/>
        <end position="447"/>
    </location>
</feature>
<dbReference type="Gene3D" id="2.60.40.10">
    <property type="entry name" value="Immunoglobulins"/>
    <property type="match status" value="3"/>
</dbReference>
<comment type="similarity">
    <text evidence="1">Belongs to the serine-aspartate repeat-containing protein (SDr) family.</text>
</comment>
<evidence type="ECO:0000259" key="5">
    <source>
        <dbReference type="Pfam" id="PF17802"/>
    </source>
</evidence>
<feature type="region of interest" description="Disordered" evidence="4">
    <location>
        <begin position="464"/>
        <end position="498"/>
    </location>
</feature>
<feature type="domain" description="SpaA-like prealbumin fold" evidence="5">
    <location>
        <begin position="597"/>
        <end position="701"/>
    </location>
</feature>
<dbReference type="InterPro" id="IPR041033">
    <property type="entry name" value="SpaA_PFL_dom_1"/>
</dbReference>
<evidence type="ECO:0008006" key="9">
    <source>
        <dbReference type="Google" id="ProtNLM"/>
    </source>
</evidence>